<reference evidence="1 2" key="1">
    <citation type="submission" date="2020-08" db="EMBL/GenBank/DDBJ databases">
        <title>Genomic Encyclopedia of Type Strains, Phase IV (KMG-IV): sequencing the most valuable type-strain genomes for metagenomic binning, comparative biology and taxonomic classification.</title>
        <authorList>
            <person name="Goeker M."/>
        </authorList>
    </citation>
    <scope>NUCLEOTIDE SEQUENCE [LARGE SCALE GENOMIC DNA]</scope>
    <source>
        <strain evidence="1 2">DSM 101806</strain>
    </source>
</reference>
<proteinExistence type="predicted"/>
<organism evidence="1 2">
    <name type="scientific">Sphingomonas kyeonggiensis</name>
    <dbReference type="NCBI Taxonomy" id="1268553"/>
    <lineage>
        <taxon>Bacteria</taxon>
        <taxon>Pseudomonadati</taxon>
        <taxon>Pseudomonadota</taxon>
        <taxon>Alphaproteobacteria</taxon>
        <taxon>Sphingomonadales</taxon>
        <taxon>Sphingomonadaceae</taxon>
        <taxon>Sphingomonas</taxon>
    </lineage>
</organism>
<keyword evidence="2" id="KW-1185">Reference proteome</keyword>
<dbReference type="PANTHER" id="PTHR31321">
    <property type="entry name" value="ACYL-COA THIOESTER HYDROLASE YBHC-RELATED"/>
    <property type="match status" value="1"/>
</dbReference>
<accession>A0A7W6JSL9</accession>
<evidence type="ECO:0000313" key="1">
    <source>
        <dbReference type="EMBL" id="MBB4098755.1"/>
    </source>
</evidence>
<dbReference type="RefSeq" id="WP_221262707.1">
    <property type="nucleotide sequence ID" value="NZ_JACIEH010000002.1"/>
</dbReference>
<dbReference type="GO" id="GO:0009279">
    <property type="term" value="C:cell outer membrane"/>
    <property type="evidence" value="ECO:0007669"/>
    <property type="project" value="TreeGrafter"/>
</dbReference>
<comment type="caution">
    <text evidence="1">The sequence shown here is derived from an EMBL/GenBank/DDBJ whole genome shotgun (WGS) entry which is preliminary data.</text>
</comment>
<dbReference type="EMBL" id="JACIEH010000002">
    <property type="protein sequence ID" value="MBB4098755.1"/>
    <property type="molecule type" value="Genomic_DNA"/>
</dbReference>
<protein>
    <recommendedName>
        <fullName evidence="3">Pectate lyase</fullName>
    </recommendedName>
</protein>
<dbReference type="InterPro" id="IPR012334">
    <property type="entry name" value="Pectin_lyas_fold"/>
</dbReference>
<dbReference type="AlphaFoldDB" id="A0A7W6JSL9"/>
<evidence type="ECO:0008006" key="3">
    <source>
        <dbReference type="Google" id="ProtNLM"/>
    </source>
</evidence>
<dbReference type="Proteomes" id="UP000557392">
    <property type="component" value="Unassembled WGS sequence"/>
</dbReference>
<evidence type="ECO:0000313" key="2">
    <source>
        <dbReference type="Proteomes" id="UP000557392"/>
    </source>
</evidence>
<dbReference type="GO" id="GO:0052689">
    <property type="term" value="F:carboxylic ester hydrolase activity"/>
    <property type="evidence" value="ECO:0007669"/>
    <property type="project" value="TreeGrafter"/>
</dbReference>
<sequence>MKLRVLTPGIALVLALAGCDSNGDGTVASPSPTPASTPTPGAAITSGLLPASGETAAYKDTLLKLTFTGAPVATGIGRIRVYKSDGTLVDTIDTSGGATVAGGETQTALGNGNTEIDKIGNGVSTLTQYRFTYYRPIRISGNTAIIKLHDNVLAYDTSYYVQIDQSVFNGPIAGFNSFPGISGTTGWTFKTRAAPTSTTAVTVDDDGAADFRSVQGALNYMMTVGCSGCGAGNTAAKTITIKNGTYDEQLFLRNVNNLTITGESRAGTIVQNNNWEAFNPGVGGSRATANTTLSNIGGNTALGNRLALGGGRAVLLIEGGDQIKVSNFTMQNTHVKDATQNSQAEVIYYNSANLNGSRFIGTDMNFIGTQDTLQMKGWVWIYNSLIAGDVDFIWGYPYAMAIENSELRTVYDPSAPTSGGYVFQARSAKGYPGFVVLGGALTYSGAVPSGSAYLARSGGVNQAGGYCTTMLVLGGGSASNATQYCDNLAFIGVKMDSHVAAAGWWINPIPNLLPSATEGWRESGSLTPAGTALSMTGRNTTYGSSTANLTGLNTRAKVFAQWNGNVGWTPAP</sequence>
<dbReference type="PROSITE" id="PS51257">
    <property type="entry name" value="PROKAR_LIPOPROTEIN"/>
    <property type="match status" value="1"/>
</dbReference>
<dbReference type="Gene3D" id="2.160.20.10">
    <property type="entry name" value="Single-stranded right-handed beta-helix, Pectin lyase-like"/>
    <property type="match status" value="1"/>
</dbReference>
<dbReference type="SUPFAM" id="SSF51126">
    <property type="entry name" value="Pectin lyase-like"/>
    <property type="match status" value="1"/>
</dbReference>
<name>A0A7W6JSL9_9SPHN</name>
<gene>
    <name evidence="1" type="ORF">GGR46_002319</name>
</gene>
<dbReference type="PANTHER" id="PTHR31321:SF57">
    <property type="entry name" value="PECTINESTERASE 53-RELATED"/>
    <property type="match status" value="1"/>
</dbReference>
<dbReference type="InterPro" id="IPR011050">
    <property type="entry name" value="Pectin_lyase_fold/virulence"/>
</dbReference>